<sequence length="73" mass="7634">MDIPCGLLPATLSASCHPTPDSHVLPIIGPVSGGTGFAPLRREGNVATEHQVVFVRQPCEQLGNEGTNDPDQS</sequence>
<keyword evidence="2" id="KW-1185">Reference proteome</keyword>
<evidence type="ECO:0000313" key="2">
    <source>
        <dbReference type="Proteomes" id="UP000297777"/>
    </source>
</evidence>
<protein>
    <submittedName>
        <fullName evidence="1">Uncharacterized protein</fullName>
    </submittedName>
</protein>
<dbReference type="Proteomes" id="UP000297777">
    <property type="component" value="Unassembled WGS sequence"/>
</dbReference>
<comment type="caution">
    <text evidence="1">The sequence shown here is derived from an EMBL/GenBank/DDBJ whole genome shotgun (WGS) entry which is preliminary data.</text>
</comment>
<organism evidence="1 2">
    <name type="scientific">Botrytis tulipae</name>
    <dbReference type="NCBI Taxonomy" id="87230"/>
    <lineage>
        <taxon>Eukaryota</taxon>
        <taxon>Fungi</taxon>
        <taxon>Dikarya</taxon>
        <taxon>Ascomycota</taxon>
        <taxon>Pezizomycotina</taxon>
        <taxon>Leotiomycetes</taxon>
        <taxon>Helotiales</taxon>
        <taxon>Sclerotiniaceae</taxon>
        <taxon>Botrytis</taxon>
    </lineage>
</organism>
<reference evidence="1 2" key="1">
    <citation type="submission" date="2017-12" db="EMBL/GenBank/DDBJ databases">
        <title>Comparative genomics of Botrytis spp.</title>
        <authorList>
            <person name="Valero-Jimenez C.A."/>
            <person name="Tapia P."/>
            <person name="Veloso J."/>
            <person name="Silva-Moreno E."/>
            <person name="Staats M."/>
            <person name="Valdes J.H."/>
            <person name="Van Kan J.A.L."/>
        </authorList>
    </citation>
    <scope>NUCLEOTIDE SEQUENCE [LARGE SCALE GENOMIC DNA]</scope>
    <source>
        <strain evidence="1 2">Bt9001</strain>
    </source>
</reference>
<name>A0A4Z1EVT0_9HELO</name>
<gene>
    <name evidence="1" type="ORF">BTUL_0074g00380</name>
</gene>
<dbReference type="AlphaFoldDB" id="A0A4Z1EVT0"/>
<accession>A0A4Z1EVT0</accession>
<dbReference type="EMBL" id="PQXH01000074">
    <property type="protein sequence ID" value="TGO13231.1"/>
    <property type="molecule type" value="Genomic_DNA"/>
</dbReference>
<evidence type="ECO:0000313" key="1">
    <source>
        <dbReference type="EMBL" id="TGO13231.1"/>
    </source>
</evidence>
<proteinExistence type="predicted"/>